<dbReference type="SUPFAM" id="SSF54427">
    <property type="entry name" value="NTF2-like"/>
    <property type="match status" value="1"/>
</dbReference>
<comment type="caution">
    <text evidence="2">The sequence shown here is derived from an EMBL/GenBank/DDBJ whole genome shotgun (WGS) entry which is preliminary data.</text>
</comment>
<keyword evidence="3" id="KW-1185">Reference proteome</keyword>
<dbReference type="InterPro" id="IPR032710">
    <property type="entry name" value="NTF2-like_dom_sf"/>
</dbReference>
<sequence>MSLLEDLAGREGIRDVINRYCIEADHGRIDRLLDLFTNDAEYNFNDRKYQGHNGIRDLFAESGRRLRVARMRVRATHWMSTSVIDLADGGAASASSYVSVLANGVLDHWGRYDDEFVCTTGRWRIARRRFLLEGAVPDGIGSVLQ</sequence>
<protein>
    <recommendedName>
        <fullName evidence="1">SnoaL-like domain-containing protein</fullName>
    </recommendedName>
</protein>
<dbReference type="Proteomes" id="UP000193387">
    <property type="component" value="Unassembled WGS sequence"/>
</dbReference>
<proteinExistence type="predicted"/>
<organism evidence="2 3">
    <name type="scientific">Mycobacterium saskatchewanense</name>
    <dbReference type="NCBI Taxonomy" id="220927"/>
    <lineage>
        <taxon>Bacteria</taxon>
        <taxon>Bacillati</taxon>
        <taxon>Actinomycetota</taxon>
        <taxon>Actinomycetes</taxon>
        <taxon>Mycobacteriales</taxon>
        <taxon>Mycobacteriaceae</taxon>
        <taxon>Mycobacterium</taxon>
        <taxon>Mycobacterium simiae complex</taxon>
    </lineage>
</organism>
<name>A0AAJ3NSV8_9MYCO</name>
<evidence type="ECO:0000259" key="1">
    <source>
        <dbReference type="Pfam" id="PF13577"/>
    </source>
</evidence>
<accession>A0AAJ3NSV8</accession>
<dbReference type="InterPro" id="IPR037401">
    <property type="entry name" value="SnoaL-like"/>
</dbReference>
<gene>
    <name evidence="2" type="ORF">AWC23_08515</name>
</gene>
<dbReference type="AlphaFoldDB" id="A0AAJ3NSV8"/>
<evidence type="ECO:0000313" key="2">
    <source>
        <dbReference type="EMBL" id="ORW72890.1"/>
    </source>
</evidence>
<dbReference type="RefSeq" id="WP_158090696.1">
    <property type="nucleotide sequence ID" value="NZ_AP022573.1"/>
</dbReference>
<dbReference type="Pfam" id="PF13577">
    <property type="entry name" value="SnoaL_4"/>
    <property type="match status" value="1"/>
</dbReference>
<reference evidence="2 3" key="1">
    <citation type="submission" date="2016-01" db="EMBL/GenBank/DDBJ databases">
        <title>The new phylogeny of the genus Mycobacterium.</title>
        <authorList>
            <person name="Tarcisio F."/>
            <person name="Conor M."/>
            <person name="Antonella G."/>
            <person name="Elisabetta G."/>
            <person name="Giulia F.S."/>
            <person name="Sara T."/>
            <person name="Anna F."/>
            <person name="Clotilde B."/>
            <person name="Roberto B."/>
            <person name="Veronica D.S."/>
            <person name="Fabio R."/>
            <person name="Monica P."/>
            <person name="Olivier J."/>
            <person name="Enrico T."/>
            <person name="Nicola S."/>
        </authorList>
    </citation>
    <scope>NUCLEOTIDE SEQUENCE [LARGE SCALE GENOMIC DNA]</scope>
    <source>
        <strain evidence="2 3">DSM 44616</strain>
    </source>
</reference>
<evidence type="ECO:0000313" key="3">
    <source>
        <dbReference type="Proteomes" id="UP000193387"/>
    </source>
</evidence>
<dbReference type="Gene3D" id="3.10.450.50">
    <property type="match status" value="1"/>
</dbReference>
<feature type="domain" description="SnoaL-like" evidence="1">
    <location>
        <begin position="6"/>
        <end position="129"/>
    </location>
</feature>
<dbReference type="EMBL" id="LQPR01000021">
    <property type="protein sequence ID" value="ORW72890.1"/>
    <property type="molecule type" value="Genomic_DNA"/>
</dbReference>